<keyword evidence="2" id="KW-0472">Membrane</keyword>
<feature type="compositionally biased region" description="Low complexity" evidence="1">
    <location>
        <begin position="43"/>
        <end position="58"/>
    </location>
</feature>
<gene>
    <name evidence="3" type="ORF">UFOPK3522_01134</name>
    <name evidence="4" type="ORF">UFOPK4175_00490</name>
</gene>
<reference evidence="3" key="1">
    <citation type="submission" date="2020-05" db="EMBL/GenBank/DDBJ databases">
        <authorList>
            <person name="Chiriac C."/>
            <person name="Salcher M."/>
            <person name="Ghai R."/>
            <person name="Kavagutti S V."/>
        </authorList>
    </citation>
    <scope>NUCLEOTIDE SEQUENCE</scope>
</reference>
<feature type="transmembrane region" description="Helical" evidence="2">
    <location>
        <begin position="65"/>
        <end position="84"/>
    </location>
</feature>
<evidence type="ECO:0000313" key="3">
    <source>
        <dbReference type="EMBL" id="CAB4345604.1"/>
    </source>
</evidence>
<dbReference type="AlphaFoldDB" id="A0A6J5ZSC5"/>
<proteinExistence type="predicted"/>
<evidence type="ECO:0000313" key="4">
    <source>
        <dbReference type="EMBL" id="CAB5032527.1"/>
    </source>
</evidence>
<keyword evidence="2" id="KW-0812">Transmembrane</keyword>
<dbReference type="EMBL" id="CAESAO010000105">
    <property type="protein sequence ID" value="CAB4345604.1"/>
    <property type="molecule type" value="Genomic_DNA"/>
</dbReference>
<feature type="transmembrane region" description="Helical" evidence="2">
    <location>
        <begin position="90"/>
        <end position="108"/>
    </location>
</feature>
<dbReference type="EMBL" id="CAFBPX010000064">
    <property type="protein sequence ID" value="CAB5032527.1"/>
    <property type="molecule type" value="Genomic_DNA"/>
</dbReference>
<feature type="region of interest" description="Disordered" evidence="1">
    <location>
        <begin position="1"/>
        <end position="63"/>
    </location>
</feature>
<evidence type="ECO:0000256" key="1">
    <source>
        <dbReference type="SAM" id="MobiDB-lite"/>
    </source>
</evidence>
<name>A0A6J5ZSC5_9ZZZZ</name>
<accession>A0A6J5ZSC5</accession>
<evidence type="ECO:0000256" key="2">
    <source>
        <dbReference type="SAM" id="Phobius"/>
    </source>
</evidence>
<keyword evidence="2" id="KW-1133">Transmembrane helix</keyword>
<protein>
    <submittedName>
        <fullName evidence="3">Unannotated protein</fullName>
    </submittedName>
</protein>
<feature type="compositionally biased region" description="Basic residues" evidence="1">
    <location>
        <begin position="1"/>
        <end position="14"/>
    </location>
</feature>
<organism evidence="3">
    <name type="scientific">freshwater metagenome</name>
    <dbReference type="NCBI Taxonomy" id="449393"/>
    <lineage>
        <taxon>unclassified sequences</taxon>
        <taxon>metagenomes</taxon>
        <taxon>ecological metagenomes</taxon>
    </lineage>
</organism>
<sequence length="129" mass="14306">MAQAKKKRNSKHRGNAAGVVETRGRTGRKLSDREQSKNKSSGDAKGAAPRGPGGRPMRQPSWRSAATRSMVAVVIFVAVLSLLLKVPINETLPVAGLMLVFYIPLSYYTDRWLYRRRLVKDAAARKGKR</sequence>
<feature type="compositionally biased region" description="Basic and acidic residues" evidence="1">
    <location>
        <begin position="29"/>
        <end position="42"/>
    </location>
</feature>